<evidence type="ECO:0000313" key="2">
    <source>
        <dbReference type="EMBL" id="PZM14559.1"/>
    </source>
</evidence>
<accession>A0A2W4CPN4</accession>
<evidence type="ECO:0000256" key="1">
    <source>
        <dbReference type="SAM" id="SignalP"/>
    </source>
</evidence>
<comment type="caution">
    <text evidence="2">The sequence shown here is derived from an EMBL/GenBank/DDBJ whole genome shotgun (WGS) entry which is preliminary data.</text>
</comment>
<feature type="signal peptide" evidence="1">
    <location>
        <begin position="1"/>
        <end position="18"/>
    </location>
</feature>
<dbReference type="OrthoDB" id="7060861at2"/>
<evidence type="ECO:0000313" key="3">
    <source>
        <dbReference type="Proteomes" id="UP000248925"/>
    </source>
</evidence>
<dbReference type="Proteomes" id="UP000248925">
    <property type="component" value="Unassembled WGS sequence"/>
</dbReference>
<dbReference type="Pfam" id="PF00839">
    <property type="entry name" value="Cys_rich_FGFR"/>
    <property type="match status" value="1"/>
</dbReference>
<proteinExistence type="predicted"/>
<evidence type="ECO:0008006" key="4">
    <source>
        <dbReference type="Google" id="ProtNLM"/>
    </source>
</evidence>
<dbReference type="AlphaFoldDB" id="A0A2W4CPN4"/>
<protein>
    <recommendedName>
        <fullName evidence="4">Cysteine rich repeat protein</fullName>
    </recommendedName>
</protein>
<keyword evidence="1" id="KW-0732">Signal</keyword>
<name>A0A2W4CPN4_9HYPH</name>
<organism evidence="2 3">
    <name type="scientific">Rhizobium tubonense</name>
    <dbReference type="NCBI Taxonomy" id="484088"/>
    <lineage>
        <taxon>Bacteria</taxon>
        <taxon>Pseudomonadati</taxon>
        <taxon>Pseudomonadota</taxon>
        <taxon>Alphaproteobacteria</taxon>
        <taxon>Hyphomicrobiales</taxon>
        <taxon>Rhizobiaceae</taxon>
        <taxon>Rhizobium/Agrobacterium group</taxon>
        <taxon>Rhizobium</taxon>
    </lineage>
</organism>
<feature type="chain" id="PRO_5016103528" description="Cysteine rich repeat protein" evidence="1">
    <location>
        <begin position="19"/>
        <end position="79"/>
    </location>
</feature>
<keyword evidence="3" id="KW-1185">Reference proteome</keyword>
<sequence>MRKYLPLVFVLIATSLSAQELSIPQKLQLESACKADIARLCPGIEPGGGRLIACIQGKKDQLSKPCATAIANIKASRQP</sequence>
<gene>
    <name evidence="2" type="ORF">CPY51_10790</name>
</gene>
<dbReference type="InterPro" id="IPR001893">
    <property type="entry name" value="Cys-rich_GLG1_repeat"/>
</dbReference>
<dbReference type="RefSeq" id="WP_111160280.1">
    <property type="nucleotide sequence ID" value="NZ_PCDP01000033.1"/>
</dbReference>
<dbReference type="GO" id="GO:0016020">
    <property type="term" value="C:membrane"/>
    <property type="evidence" value="ECO:0007669"/>
    <property type="project" value="InterPro"/>
</dbReference>
<dbReference type="EMBL" id="PCDP01000033">
    <property type="protein sequence ID" value="PZM14559.1"/>
    <property type="molecule type" value="Genomic_DNA"/>
</dbReference>
<reference evidence="2 3" key="1">
    <citation type="journal article" date="2018" name="Sci. Rep.">
        <title>Rhizobium tumorigenes sp. nov., a novel plant tumorigenic bacterium isolated from cane gall tumors on thornless blackberry.</title>
        <authorList>
            <person name="Kuzmanovi N."/>
            <person name="Smalla K."/>
            <person name="Gronow S."/>
            <person name="PuBawska J."/>
        </authorList>
    </citation>
    <scope>NUCLEOTIDE SEQUENCE [LARGE SCALE GENOMIC DNA]</scope>
    <source>
        <strain evidence="2 3">CCBAU 85046</strain>
    </source>
</reference>